<keyword evidence="10" id="KW-0539">Nucleus</keyword>
<evidence type="ECO:0000256" key="3">
    <source>
        <dbReference type="ARBA" id="ARBA00004322"/>
    </source>
</evidence>
<name>A0A9N8H470_9STRA</name>
<evidence type="ECO:0000256" key="2">
    <source>
        <dbReference type="ARBA" id="ARBA00001946"/>
    </source>
</evidence>
<dbReference type="Gene3D" id="3.60.10.10">
    <property type="entry name" value="Endonuclease/exonuclease/phosphatase"/>
    <property type="match status" value="1"/>
</dbReference>
<dbReference type="Gene3D" id="3.90.1140.10">
    <property type="entry name" value="Cyclic phosphodiesterase"/>
    <property type="match status" value="1"/>
</dbReference>
<evidence type="ECO:0000256" key="6">
    <source>
        <dbReference type="ARBA" id="ARBA00022763"/>
    </source>
</evidence>
<keyword evidence="14" id="KW-0255">Endonuclease</keyword>
<dbReference type="Pfam" id="PF13563">
    <property type="entry name" value="2_5_RNA_ligase2"/>
    <property type="match status" value="1"/>
</dbReference>
<evidence type="ECO:0000256" key="7">
    <source>
        <dbReference type="ARBA" id="ARBA00022801"/>
    </source>
</evidence>
<protein>
    <submittedName>
        <fullName evidence="14">Inherit from bactNOG: Endonuclease Exonuclease phosphatase</fullName>
    </submittedName>
</protein>
<keyword evidence="6" id="KW-0227">DNA damage</keyword>
<gene>
    <name evidence="14" type="ORF">SEMRO_54_G032110.1</name>
</gene>
<keyword evidence="5" id="KW-0479">Metal-binding</keyword>
<dbReference type="InterPro" id="IPR005135">
    <property type="entry name" value="Endo/exonuclease/phosphatase"/>
</dbReference>
<dbReference type="GO" id="GO:0005737">
    <property type="term" value="C:cytoplasm"/>
    <property type="evidence" value="ECO:0007669"/>
    <property type="project" value="TreeGrafter"/>
</dbReference>
<sequence>MSEGGKIKLRTAGDCISRLRWSEEEDCGRVLIGYDDRIKGPMEKSVADFKSMDEGGDIPQHRIQYFRRAAEEGARIRPSEMNMMILWEKEGRIDRIFGSGMGRDAPASEKTIQQAFDAIINMQRIAEEQEIRRQEKAKQRARRQRRARIPLQQQPGGVAQSPIHTTETTGDRHVWSNESWFTFSGDESSWTAGGFEKSKVAPNSGPERNLTCVAWNVLFDEFKETRLFDGDNANERWALAIVILGAAKADLIALQEVTPEFVELLCGASWVREEYAVSVAPGATSCVEPFGNLLLWRRDSLKAFSPALGVSVLSDGPRKRAVVSCLQSVQDPTAVFVCACVHLPCDATGADEVRLSRATARRRELNAIAAKLQSVEQQLASSPARAVVPIVLGDFNSDAAVQELEEGGFIWKNQRGFLVDSWPLVSNGRDGFTYDPDENERARHSVRGKRRIDRVLVGCRGNAPMLNPSDGKLLGAESGIEGVPPPSDHYGLSVSFGWQTKALARRDRRCLAGHNGWAGTVLPSTDTLLAVTLSQPDMPLFDTESSLPVPHITLLNGFAELLSMESRELATKAVTDAVERFLEATQQCEIPFDKDSLTVFEHRSSASLVAKAGCKWLESLYQSLRAVFPLCDEQESRFVDGWTPHVTLGKYGTEAEARNQANGWVSEGLWFQGTRSVPAEAVVIYQRDPRDRKFYAVATVPLERKPRNLQACPPREFMNDAGASLSSYYLKSSTPFFSTIERVCRDCIREMSGRQLEASLRKYGSCNFHASLPTISDIDAVVDVAPRAGVASGLPNLSGSAFWQLVAARLQSIHKNAKIRLRIAGANGTAIQFLTVKVCPQAPSVDLVLNLRDANGEPLMGSAASDSIEDSRQILNELRAQERGNAVVVVFEGALRLLKLWAFRRQIYGASVGFIGGGGWALLLARAMCIGLNTGGLVLAVDEGGSIGDACQDVLSYFFAEMLRSWEHAIFNLREEATTASDAAKDTVISRGTIAVLAPCSGENFARNATRSTTATMLKELQRANALIKTGSFEDLFYPLSQTEVLQEQTSVFFLEVSIGRLVAQGACLPEVKAWAACQMLQAMVALERELGDASALRPFSRPVRIKGKLLYIATVASVGVDLEPVLRKRRTCLEPSVAGLCRRQNQTTEGNPFVQMNFLAADAFQNQFGA</sequence>
<evidence type="ECO:0000313" key="15">
    <source>
        <dbReference type="Proteomes" id="UP001153069"/>
    </source>
</evidence>
<dbReference type="PANTHER" id="PTHR15822">
    <property type="entry name" value="TRAF AND TNF RECEPTOR-ASSOCIATED PROTEIN"/>
    <property type="match status" value="1"/>
</dbReference>
<keyword evidence="15" id="KW-1185">Reference proteome</keyword>
<feature type="domain" description="MJ1316 RNA cyclic group end recognition" evidence="12">
    <location>
        <begin position="9"/>
        <end position="70"/>
    </location>
</feature>
<accession>A0A9N8H470</accession>
<dbReference type="InterPro" id="IPR007012">
    <property type="entry name" value="PolA_pol_cen_dom"/>
</dbReference>
<feature type="domain" description="Poly(A) polymerase central" evidence="13">
    <location>
        <begin position="890"/>
        <end position="927"/>
    </location>
</feature>
<dbReference type="GO" id="GO:0004527">
    <property type="term" value="F:exonuclease activity"/>
    <property type="evidence" value="ECO:0007669"/>
    <property type="project" value="UniProtKB-KW"/>
</dbReference>
<keyword evidence="9" id="KW-0234">DNA repair</keyword>
<dbReference type="Pfam" id="PF04457">
    <property type="entry name" value="MJ1316"/>
    <property type="match status" value="1"/>
</dbReference>
<reference evidence="14" key="1">
    <citation type="submission" date="2020-06" db="EMBL/GenBank/DDBJ databases">
        <authorList>
            <consortium name="Plant Systems Biology data submission"/>
        </authorList>
    </citation>
    <scope>NUCLEOTIDE SEQUENCE</scope>
    <source>
        <strain evidence="14">D6</strain>
    </source>
</reference>
<dbReference type="PANTHER" id="PTHR15822:SF4">
    <property type="entry name" value="TYROSYL-DNA PHOSPHODIESTERASE 2"/>
    <property type="match status" value="1"/>
</dbReference>
<comment type="caution">
    <text evidence="14">The sequence shown here is derived from an EMBL/GenBank/DDBJ whole genome shotgun (WGS) entry which is preliminary data.</text>
</comment>
<dbReference type="Pfam" id="PF04928">
    <property type="entry name" value="PAP_central"/>
    <property type="match status" value="1"/>
</dbReference>
<evidence type="ECO:0000313" key="14">
    <source>
        <dbReference type="EMBL" id="CAB9499152.1"/>
    </source>
</evidence>
<keyword evidence="8" id="KW-0460">Magnesium</keyword>
<dbReference type="OrthoDB" id="10263155at2759"/>
<organism evidence="14 15">
    <name type="scientific">Seminavis robusta</name>
    <dbReference type="NCBI Taxonomy" id="568900"/>
    <lineage>
        <taxon>Eukaryota</taxon>
        <taxon>Sar</taxon>
        <taxon>Stramenopiles</taxon>
        <taxon>Ochrophyta</taxon>
        <taxon>Bacillariophyta</taxon>
        <taxon>Bacillariophyceae</taxon>
        <taxon>Bacillariophycidae</taxon>
        <taxon>Naviculales</taxon>
        <taxon>Naviculaceae</taxon>
        <taxon>Seminavis</taxon>
    </lineage>
</organism>
<dbReference type="SUPFAM" id="SSF56219">
    <property type="entry name" value="DNase I-like"/>
    <property type="match status" value="1"/>
</dbReference>
<evidence type="ECO:0000259" key="11">
    <source>
        <dbReference type="Pfam" id="PF03372"/>
    </source>
</evidence>
<dbReference type="EMBL" id="CAICTM010000053">
    <property type="protein sequence ID" value="CAB9499152.1"/>
    <property type="molecule type" value="Genomic_DNA"/>
</dbReference>
<dbReference type="InterPro" id="IPR051547">
    <property type="entry name" value="TDP2-like"/>
</dbReference>
<dbReference type="GO" id="GO:0046872">
    <property type="term" value="F:metal ion binding"/>
    <property type="evidence" value="ECO:0007669"/>
    <property type="project" value="UniProtKB-KW"/>
</dbReference>
<evidence type="ECO:0000259" key="13">
    <source>
        <dbReference type="Pfam" id="PF04928"/>
    </source>
</evidence>
<evidence type="ECO:0000256" key="4">
    <source>
        <dbReference type="ARBA" id="ARBA00022722"/>
    </source>
</evidence>
<dbReference type="InterPro" id="IPR036691">
    <property type="entry name" value="Endo/exonu/phosph_ase_sf"/>
</dbReference>
<keyword evidence="7" id="KW-0378">Hydrolase</keyword>
<comment type="cofactor">
    <cofactor evidence="1">
        <name>Mn(2+)</name>
        <dbReference type="ChEBI" id="CHEBI:29035"/>
    </cofactor>
</comment>
<comment type="cofactor">
    <cofactor evidence="2">
        <name>Mg(2+)</name>
        <dbReference type="ChEBI" id="CHEBI:18420"/>
    </cofactor>
</comment>
<dbReference type="GO" id="GO:1990817">
    <property type="term" value="F:poly(A) RNA polymerase activity"/>
    <property type="evidence" value="ECO:0007669"/>
    <property type="project" value="InterPro"/>
</dbReference>
<comment type="subcellular location">
    <subcellularLocation>
        <location evidence="3">Nucleus</location>
        <location evidence="3">PML body</location>
    </subcellularLocation>
</comment>
<dbReference type="SUPFAM" id="SSF81631">
    <property type="entry name" value="PAP/OAS1 substrate-binding domain"/>
    <property type="match status" value="1"/>
</dbReference>
<evidence type="ECO:0000256" key="10">
    <source>
        <dbReference type="ARBA" id="ARBA00023242"/>
    </source>
</evidence>
<dbReference type="AlphaFoldDB" id="A0A9N8H470"/>
<dbReference type="GO" id="GO:0070260">
    <property type="term" value="F:5'-tyrosyl-DNA phosphodiesterase activity"/>
    <property type="evidence" value="ECO:0007669"/>
    <property type="project" value="TreeGrafter"/>
</dbReference>
<dbReference type="InterPro" id="IPR040459">
    <property type="entry name" value="MJ1316"/>
</dbReference>
<feature type="domain" description="Endonuclease/exonuclease/phosphatase" evidence="11">
    <location>
        <begin position="215"/>
        <end position="489"/>
    </location>
</feature>
<dbReference type="GO" id="GO:0003697">
    <property type="term" value="F:single-stranded DNA binding"/>
    <property type="evidence" value="ECO:0007669"/>
    <property type="project" value="TreeGrafter"/>
</dbReference>
<evidence type="ECO:0000256" key="5">
    <source>
        <dbReference type="ARBA" id="ARBA00022723"/>
    </source>
</evidence>
<dbReference type="GO" id="GO:0004519">
    <property type="term" value="F:endonuclease activity"/>
    <property type="evidence" value="ECO:0007669"/>
    <property type="project" value="UniProtKB-KW"/>
</dbReference>
<evidence type="ECO:0000256" key="9">
    <source>
        <dbReference type="ARBA" id="ARBA00023204"/>
    </source>
</evidence>
<dbReference type="Gene3D" id="1.10.1410.10">
    <property type="match status" value="1"/>
</dbReference>
<keyword evidence="14" id="KW-0269">Exonuclease</keyword>
<dbReference type="Proteomes" id="UP001153069">
    <property type="component" value="Unassembled WGS sequence"/>
</dbReference>
<keyword evidence="4" id="KW-0540">Nuclease</keyword>
<proteinExistence type="predicted"/>
<dbReference type="Pfam" id="PF03372">
    <property type="entry name" value="Exo_endo_phos"/>
    <property type="match status" value="1"/>
</dbReference>
<evidence type="ECO:0000256" key="1">
    <source>
        <dbReference type="ARBA" id="ARBA00001936"/>
    </source>
</evidence>
<evidence type="ECO:0000256" key="8">
    <source>
        <dbReference type="ARBA" id="ARBA00022842"/>
    </source>
</evidence>
<evidence type="ECO:0000259" key="12">
    <source>
        <dbReference type="Pfam" id="PF04457"/>
    </source>
</evidence>
<dbReference type="GO" id="GO:0006302">
    <property type="term" value="P:double-strand break repair"/>
    <property type="evidence" value="ECO:0007669"/>
    <property type="project" value="TreeGrafter"/>
</dbReference>